<evidence type="ECO:0000313" key="3">
    <source>
        <dbReference type="Proteomes" id="UP000241808"/>
    </source>
</evidence>
<evidence type="ECO:0008006" key="4">
    <source>
        <dbReference type="Google" id="ProtNLM"/>
    </source>
</evidence>
<gene>
    <name evidence="2" type="ORF">C8P69_1012</name>
</gene>
<feature type="signal peptide" evidence="1">
    <location>
        <begin position="1"/>
        <end position="21"/>
    </location>
</feature>
<keyword evidence="1" id="KW-0732">Signal</keyword>
<keyword evidence="3" id="KW-1185">Reference proteome</keyword>
<proteinExistence type="predicted"/>
<reference evidence="2 3" key="1">
    <citation type="submission" date="2018-04" db="EMBL/GenBank/DDBJ databases">
        <title>Genomic Encyclopedia of Archaeal and Bacterial Type Strains, Phase II (KMG-II): from individual species to whole genera.</title>
        <authorList>
            <person name="Goeker M."/>
        </authorList>
    </citation>
    <scope>NUCLEOTIDE SEQUENCE [LARGE SCALE GENOMIC DNA]</scope>
    <source>
        <strain evidence="2 3">DSM 25521</strain>
    </source>
</reference>
<dbReference type="EMBL" id="PZZL01000001">
    <property type="protein sequence ID" value="PTM61335.1"/>
    <property type="molecule type" value="Genomic_DNA"/>
</dbReference>
<dbReference type="PROSITE" id="PS51257">
    <property type="entry name" value="PROKAR_LIPOPROTEIN"/>
    <property type="match status" value="1"/>
</dbReference>
<protein>
    <recommendedName>
        <fullName evidence="4">Outer membrane beta-barrel porin/alpha-amylase</fullName>
    </recommendedName>
</protein>
<dbReference type="AlphaFoldDB" id="A0A2T4ZH73"/>
<organism evidence="2 3">
    <name type="scientific">Phreatobacter oligotrophus</name>
    <dbReference type="NCBI Taxonomy" id="1122261"/>
    <lineage>
        <taxon>Bacteria</taxon>
        <taxon>Pseudomonadati</taxon>
        <taxon>Pseudomonadota</taxon>
        <taxon>Alphaproteobacteria</taxon>
        <taxon>Hyphomicrobiales</taxon>
        <taxon>Phreatobacteraceae</taxon>
        <taxon>Phreatobacter</taxon>
    </lineage>
</organism>
<comment type="caution">
    <text evidence="2">The sequence shown here is derived from an EMBL/GenBank/DDBJ whole genome shotgun (WGS) entry which is preliminary data.</text>
</comment>
<dbReference type="Proteomes" id="UP000241808">
    <property type="component" value="Unassembled WGS sequence"/>
</dbReference>
<dbReference type="OrthoDB" id="8004182at2"/>
<sequence>MSRRWPLIALALWSGCLPALAETPAPTRQRAGEVDTEHLFGQTVGADTEEPGAFVPHFVLPSRLGRRSGSFAITSPTLELKYGVMENFSGSVSLRGLTANTHNVPGMADTRGAFATGFGIQGRYRFLDRERAPFGMTLQLSATTDQRNMATGERGRSDQLEGRLAFDIEPIWDRLLFAGNIIMASGRNYVSGSGGFEMTSNAGLSLSGATRITDSLWLGAEVIYQRAYAGSTFGRFQGDAIHVGPILYAPIEKGWISLSWTTQVAGREVGGVGPLNLRDFERHQFLAVVGRRF</sequence>
<name>A0A2T4ZH73_9HYPH</name>
<feature type="chain" id="PRO_5015779799" description="Outer membrane beta-barrel porin/alpha-amylase" evidence="1">
    <location>
        <begin position="22"/>
        <end position="293"/>
    </location>
</feature>
<evidence type="ECO:0000256" key="1">
    <source>
        <dbReference type="SAM" id="SignalP"/>
    </source>
</evidence>
<accession>A0A2T4ZH73</accession>
<dbReference type="RefSeq" id="WP_108173820.1">
    <property type="nucleotide sequence ID" value="NZ_PZZL01000001.1"/>
</dbReference>
<evidence type="ECO:0000313" key="2">
    <source>
        <dbReference type="EMBL" id="PTM61335.1"/>
    </source>
</evidence>